<dbReference type="SUPFAM" id="SSF53474">
    <property type="entry name" value="alpha/beta-Hydrolases"/>
    <property type="match status" value="2"/>
</dbReference>
<dbReference type="KEGG" id="cbw:RR42_m3468"/>
<dbReference type="PANTHER" id="PTHR42886:SF29">
    <property type="entry name" value="PUMMELIG, ISOFORM A"/>
    <property type="match status" value="1"/>
</dbReference>
<keyword evidence="2" id="KW-0378">Hydrolase</keyword>
<organism evidence="2 3">
    <name type="scientific">Cupriavidus basilensis</name>
    <dbReference type="NCBI Taxonomy" id="68895"/>
    <lineage>
        <taxon>Bacteria</taxon>
        <taxon>Pseudomonadati</taxon>
        <taxon>Pseudomonadota</taxon>
        <taxon>Betaproteobacteria</taxon>
        <taxon>Burkholderiales</taxon>
        <taxon>Burkholderiaceae</taxon>
        <taxon>Cupriavidus</taxon>
    </lineage>
</organism>
<name>A0A0C4YFS6_9BURK</name>
<dbReference type="Pfam" id="PF12146">
    <property type="entry name" value="Hydrolase_4"/>
    <property type="match status" value="1"/>
</dbReference>
<proteinExistence type="predicted"/>
<dbReference type="AlphaFoldDB" id="A0A0C4YFS6"/>
<dbReference type="InterPro" id="IPR022742">
    <property type="entry name" value="Hydrolase_4"/>
</dbReference>
<dbReference type="GO" id="GO:0016787">
    <property type="term" value="F:hydrolase activity"/>
    <property type="evidence" value="ECO:0007669"/>
    <property type="project" value="UniProtKB-KW"/>
</dbReference>
<sequence>MTPLHFDGCFGWYHPAQGQRAVLLCNAIGHEALWTHAGLARLAERLAAQGVPVLRFDYPGTGDSADLEHAGAPGASCVDAWLAGIDAAGKLLRRLSGARELVLLGVRGGASLAALAAGCGVAGRRVDALALLAPVASGRMLVREMKMIAQTWRSLACRAVEPGPAPGAGRQSGMDILGIHFTDAAIDGLGGIDLLNASCAPAPQILIAGGEPQMAPLARHYGTLGAQVRMVPFPDLIDWLQDPLHGTPPDATFAEVAGWIADLGPAAPVGEPAPDGRAMAAGTASCLRAGEWVETPVRFGQGLFGMLCEPLGPRIERPAVLINNSGGTHHVGAGRCGVMLARRLAARGVASFRIDVRGIGDASVGAQAIAGVPADPEGYRDAVAACDWLLAHGHREVVAFGVSYGANVSLHAAGAHPGLVGAVLVNLQRLLRREAFTRPRWLIHGRSAPTAQEGAPGINAASVLPKPAAHEQREIEGLLQSLDARGTALRMLFGPDDPGPFELARFFGPTLAGLAGFSQLQIEIVDGLDHGMLNPPGRARVIDYCIDLLCGPLHPGADLRDRLQRIAEPWRRPPDCRRRCN</sequence>
<dbReference type="STRING" id="68895.RR42_m3468"/>
<evidence type="ECO:0000313" key="2">
    <source>
        <dbReference type="EMBL" id="AJG20834.1"/>
    </source>
</evidence>
<dbReference type="Gene3D" id="3.40.50.1820">
    <property type="entry name" value="alpha/beta hydrolase"/>
    <property type="match status" value="2"/>
</dbReference>
<evidence type="ECO:0000313" key="3">
    <source>
        <dbReference type="Proteomes" id="UP000031843"/>
    </source>
</evidence>
<feature type="domain" description="Serine aminopeptidase S33" evidence="1">
    <location>
        <begin position="335"/>
        <end position="426"/>
    </location>
</feature>
<dbReference type="InterPro" id="IPR029058">
    <property type="entry name" value="AB_hydrolase_fold"/>
</dbReference>
<dbReference type="OrthoDB" id="5379975at2"/>
<dbReference type="RefSeq" id="WP_052494681.1">
    <property type="nucleotide sequence ID" value="NZ_CP010536.1"/>
</dbReference>
<reference evidence="2 3" key="1">
    <citation type="journal article" date="2015" name="Genome Announc.">
        <title>Complete Genome Sequence of Cupriavidus basilensis 4G11, Isolated from the Oak Ridge Field Research Center Site.</title>
        <authorList>
            <person name="Ray J."/>
            <person name="Waters R.J."/>
            <person name="Skerker J.M."/>
            <person name="Kuehl J.V."/>
            <person name="Price M.N."/>
            <person name="Huang J."/>
            <person name="Chakraborty R."/>
            <person name="Arkin A.P."/>
            <person name="Deutschbauer A."/>
        </authorList>
    </citation>
    <scope>NUCLEOTIDE SEQUENCE [LARGE SCALE GENOMIC DNA]</scope>
    <source>
        <strain evidence="2">4G11</strain>
    </source>
</reference>
<dbReference type="PANTHER" id="PTHR42886">
    <property type="entry name" value="RE40534P-RELATED"/>
    <property type="match status" value="1"/>
</dbReference>
<evidence type="ECO:0000259" key="1">
    <source>
        <dbReference type="Pfam" id="PF12146"/>
    </source>
</evidence>
<keyword evidence="3" id="KW-1185">Reference proteome</keyword>
<protein>
    <submittedName>
        <fullName evidence="2">Hydrolase of the alpha/beta superfamily</fullName>
    </submittedName>
</protein>
<accession>A0A0C4YFS6</accession>
<gene>
    <name evidence="2" type="ORF">RR42_m3468</name>
</gene>
<dbReference type="Proteomes" id="UP000031843">
    <property type="component" value="Chromosome main"/>
</dbReference>
<dbReference type="EMBL" id="CP010536">
    <property type="protein sequence ID" value="AJG20834.1"/>
    <property type="molecule type" value="Genomic_DNA"/>
</dbReference>